<dbReference type="AlphaFoldDB" id="A0A8J4UQH5"/>
<proteinExistence type="predicted"/>
<reference evidence="14" key="1">
    <citation type="submission" date="2020-07" db="EMBL/GenBank/DDBJ databases">
        <title>Clarias magur genome sequencing, assembly and annotation.</title>
        <authorList>
            <person name="Kushwaha B."/>
            <person name="Kumar R."/>
            <person name="Das P."/>
            <person name="Joshi C.G."/>
            <person name="Kumar D."/>
            <person name="Nagpure N.S."/>
            <person name="Pandey M."/>
            <person name="Agarwal S."/>
            <person name="Srivastava S."/>
            <person name="Singh M."/>
            <person name="Sahoo L."/>
            <person name="Jayasankar P."/>
            <person name="Meher P.K."/>
            <person name="Koringa P.G."/>
            <person name="Iquebal M.A."/>
            <person name="Das S.P."/>
            <person name="Bit A."/>
            <person name="Patnaik S."/>
            <person name="Patel N."/>
            <person name="Shah T.M."/>
            <person name="Hinsu A."/>
            <person name="Jena J.K."/>
        </authorList>
    </citation>
    <scope>NUCLEOTIDE SEQUENCE</scope>
    <source>
        <strain evidence="14">CIFAMagur01</strain>
        <tissue evidence="14">Testis</tissue>
    </source>
</reference>
<feature type="compositionally biased region" description="Pro residues" evidence="12">
    <location>
        <begin position="300"/>
        <end position="316"/>
    </location>
</feature>
<evidence type="ECO:0000256" key="4">
    <source>
        <dbReference type="ARBA" id="ARBA00022771"/>
    </source>
</evidence>
<dbReference type="InterPro" id="IPR022755">
    <property type="entry name" value="Znf_C2H2_jaz"/>
</dbReference>
<comment type="caution">
    <text evidence="14">The sequence shown here is derived from an EMBL/GenBank/DDBJ whole genome shotgun (WGS) entry which is preliminary data.</text>
</comment>
<evidence type="ECO:0000256" key="1">
    <source>
        <dbReference type="ARBA" id="ARBA00002609"/>
    </source>
</evidence>
<name>A0A8J4UQH5_CLAMG</name>
<dbReference type="GO" id="GO:0000398">
    <property type="term" value="P:mRNA splicing, via spliceosome"/>
    <property type="evidence" value="ECO:0007669"/>
    <property type="project" value="InterPro"/>
</dbReference>
<gene>
    <name evidence="14" type="primary">lcp2a</name>
    <name evidence="14" type="ORF">DAT39_001380</name>
</gene>
<evidence type="ECO:0000256" key="7">
    <source>
        <dbReference type="ARBA" id="ARBA00023242"/>
    </source>
</evidence>
<sequence>MAKNDFRRKWDKDEYEQLAQKRLTEEREKKDGKPVPPVKRELLRHRDYKVDLESKLGKTIVITKTTPQAEMGGYYCNVCDCVVKDSINFLDHINGKKHQRNLGMSMRVERSSLDQVKKRFEVNKKKLEEKQKEYDFEERMKELREEQNMVGCDKVILKHGINGQRFLNMTDNDLQKFPKLHAPLISKISREINKKEEKRGFFQLRTSAPKYQEADLPVEDQGWGSEEFESDDDYESPNSNDEGEGSGGDYESAADAGGDSDNDYEPPPSEPSDDLQHHQICAAKHSNSEYIDRSSVKSQPPVPPARPGPGPGPPLPAMNRPSVGGAFSRKEQSPQRTPRPPPPDRSKKPGTLERGANNKGASNERNVKPPMRNALEPPMVKPPLPAGGVRRSASSVTPGQSYNKHTPDPRNESLDDGARSSFTFPHSKHARNPSPRPHGLGGLPDNINLTASLPSRLHDGSKGPRNPPQPKRPNELDQGMDSAWYVGQVTRGQAEGNLRHVNRDGTFLVRDSSKGSATQPYTLMVLYQNKVFNIQIRKSREGFLLGTGLKSSE</sequence>
<evidence type="ECO:0000256" key="12">
    <source>
        <dbReference type="SAM" id="MobiDB-lite"/>
    </source>
</evidence>
<feature type="non-terminal residue" evidence="14">
    <location>
        <position position="1"/>
    </location>
</feature>
<dbReference type="SMART" id="SM00451">
    <property type="entry name" value="ZnF_U1"/>
    <property type="match status" value="1"/>
</dbReference>
<dbReference type="Pfam" id="PF12171">
    <property type="entry name" value="zf-C2H2_jaz"/>
    <property type="match status" value="1"/>
</dbReference>
<evidence type="ECO:0000256" key="6">
    <source>
        <dbReference type="ARBA" id="ARBA00023125"/>
    </source>
</evidence>
<evidence type="ECO:0000256" key="5">
    <source>
        <dbReference type="ARBA" id="ARBA00022833"/>
    </source>
</evidence>
<dbReference type="Proteomes" id="UP000727407">
    <property type="component" value="Unassembled WGS sequence"/>
</dbReference>
<keyword evidence="3" id="KW-0479">Metal-binding</keyword>
<dbReference type="EMBL" id="QNUK01000009">
    <property type="protein sequence ID" value="KAF5908889.1"/>
    <property type="molecule type" value="Genomic_DNA"/>
</dbReference>
<dbReference type="GO" id="GO:0003677">
    <property type="term" value="F:DNA binding"/>
    <property type="evidence" value="ECO:0007669"/>
    <property type="project" value="UniProtKB-KW"/>
</dbReference>
<feature type="region of interest" description="Disordered" evidence="12">
    <location>
        <begin position="212"/>
        <end position="477"/>
    </location>
</feature>
<dbReference type="SMART" id="SM00252">
    <property type="entry name" value="SH2"/>
    <property type="match status" value="1"/>
</dbReference>
<dbReference type="InterPro" id="IPR036236">
    <property type="entry name" value="Znf_C2H2_sf"/>
</dbReference>
<dbReference type="InterPro" id="IPR013761">
    <property type="entry name" value="SAM/pointed_sf"/>
</dbReference>
<dbReference type="SUPFAM" id="SSF57667">
    <property type="entry name" value="beta-beta-alpha zinc fingers"/>
    <property type="match status" value="1"/>
</dbReference>
<dbReference type="InterPro" id="IPR000980">
    <property type="entry name" value="SH2"/>
</dbReference>
<dbReference type="Gene3D" id="1.10.150.50">
    <property type="entry name" value="Transcription Factor, Ets-1"/>
    <property type="match status" value="1"/>
</dbReference>
<feature type="compositionally biased region" description="Acidic residues" evidence="12">
    <location>
        <begin position="226"/>
        <end position="235"/>
    </location>
</feature>
<comment type="subunit">
    <text evidence="8">Component of the spliceosome B complex.</text>
</comment>
<dbReference type="InterPro" id="IPR036860">
    <property type="entry name" value="SH2_dom_sf"/>
</dbReference>
<dbReference type="GO" id="GO:0046540">
    <property type="term" value="C:U4/U6 x U5 tri-snRNP complex"/>
    <property type="evidence" value="ECO:0007669"/>
    <property type="project" value="TreeGrafter"/>
</dbReference>
<feature type="coiled-coil region" evidence="11">
    <location>
        <begin position="110"/>
        <end position="147"/>
    </location>
</feature>
<keyword evidence="15" id="KW-1185">Reference proteome</keyword>
<feature type="compositionally biased region" description="Polar residues" evidence="12">
    <location>
        <begin position="392"/>
        <end position="404"/>
    </location>
</feature>
<dbReference type="FunFam" id="3.30.160.60:FF:000282">
    <property type="entry name" value="Zinc finger, matrin-type 2"/>
    <property type="match status" value="1"/>
</dbReference>
<feature type="domain" description="SH2" evidence="13">
    <location>
        <begin position="484"/>
        <end position="553"/>
    </location>
</feature>
<dbReference type="PANTHER" id="PTHR45986">
    <property type="entry name" value="ZINC FINGER MATRIN-TYPE PROTEIN 2"/>
    <property type="match status" value="1"/>
</dbReference>
<keyword evidence="10" id="KW-0727">SH2 domain</keyword>
<evidence type="ECO:0000256" key="10">
    <source>
        <dbReference type="PROSITE-ProRule" id="PRU00191"/>
    </source>
</evidence>
<evidence type="ECO:0000313" key="14">
    <source>
        <dbReference type="EMBL" id="KAF5908889.1"/>
    </source>
</evidence>
<evidence type="ECO:0000256" key="8">
    <source>
        <dbReference type="ARBA" id="ARBA00063310"/>
    </source>
</evidence>
<dbReference type="Pfam" id="PF00017">
    <property type="entry name" value="SH2"/>
    <property type="match status" value="1"/>
</dbReference>
<evidence type="ECO:0000256" key="9">
    <source>
        <dbReference type="ARBA" id="ARBA00067762"/>
    </source>
</evidence>
<dbReference type="InterPro" id="IPR003604">
    <property type="entry name" value="Matrin/U1-like-C_Znf_C2H2"/>
</dbReference>
<dbReference type="GO" id="GO:0008270">
    <property type="term" value="F:zinc ion binding"/>
    <property type="evidence" value="ECO:0007669"/>
    <property type="project" value="UniProtKB-KW"/>
</dbReference>
<dbReference type="SUPFAM" id="SSF55550">
    <property type="entry name" value="SH2 domain"/>
    <property type="match status" value="1"/>
</dbReference>
<dbReference type="GO" id="GO:0005681">
    <property type="term" value="C:spliceosomal complex"/>
    <property type="evidence" value="ECO:0007669"/>
    <property type="project" value="InterPro"/>
</dbReference>
<keyword evidence="5" id="KW-0862">Zinc</keyword>
<dbReference type="PANTHER" id="PTHR45986:SF1">
    <property type="entry name" value="ZINC FINGER MATRIN-TYPE PROTEIN 2"/>
    <property type="match status" value="1"/>
</dbReference>
<dbReference type="Gene3D" id="3.30.505.10">
    <property type="entry name" value="SH2 domain"/>
    <property type="match status" value="1"/>
</dbReference>
<comment type="function">
    <text evidence="1">Involved in pre-mRNA splicing as a component of the spliceosome.</text>
</comment>
<feature type="compositionally biased region" description="Basic and acidic residues" evidence="12">
    <location>
        <begin position="286"/>
        <end position="295"/>
    </location>
</feature>
<feature type="compositionally biased region" description="Basic and acidic residues" evidence="12">
    <location>
        <begin position="342"/>
        <end position="351"/>
    </location>
</feature>
<evidence type="ECO:0000256" key="3">
    <source>
        <dbReference type="ARBA" id="ARBA00022723"/>
    </source>
</evidence>
<feature type="region of interest" description="Disordered" evidence="12">
    <location>
        <begin position="21"/>
        <end position="40"/>
    </location>
</feature>
<feature type="compositionally biased region" description="Basic and acidic residues" evidence="12">
    <location>
        <begin position="22"/>
        <end position="40"/>
    </location>
</feature>
<evidence type="ECO:0000256" key="2">
    <source>
        <dbReference type="ARBA" id="ARBA00004123"/>
    </source>
</evidence>
<evidence type="ECO:0000256" key="11">
    <source>
        <dbReference type="SAM" id="Coils"/>
    </source>
</evidence>
<evidence type="ECO:0000313" key="15">
    <source>
        <dbReference type="Proteomes" id="UP000727407"/>
    </source>
</evidence>
<keyword evidence="7" id="KW-0539">Nucleus</keyword>
<keyword evidence="4" id="KW-0863">Zinc-finger</keyword>
<dbReference type="Gene3D" id="3.30.160.60">
    <property type="entry name" value="Classic Zinc Finger"/>
    <property type="match status" value="1"/>
</dbReference>
<protein>
    <recommendedName>
        <fullName evidence="9">Zinc finger matrin-type protein 2</fullName>
    </recommendedName>
</protein>
<evidence type="ECO:0000259" key="13">
    <source>
        <dbReference type="PROSITE" id="PS50001"/>
    </source>
</evidence>
<dbReference type="InterPro" id="IPR040107">
    <property type="entry name" value="Snu23"/>
</dbReference>
<accession>A0A8J4UQH5</accession>
<feature type="compositionally biased region" description="Basic and acidic residues" evidence="12">
    <location>
        <begin position="405"/>
        <end position="418"/>
    </location>
</feature>
<organism evidence="14 15">
    <name type="scientific">Clarias magur</name>
    <name type="common">Asian catfish</name>
    <name type="synonym">Macropteronotus magur</name>
    <dbReference type="NCBI Taxonomy" id="1594786"/>
    <lineage>
        <taxon>Eukaryota</taxon>
        <taxon>Metazoa</taxon>
        <taxon>Chordata</taxon>
        <taxon>Craniata</taxon>
        <taxon>Vertebrata</taxon>
        <taxon>Euteleostomi</taxon>
        <taxon>Actinopterygii</taxon>
        <taxon>Neopterygii</taxon>
        <taxon>Teleostei</taxon>
        <taxon>Ostariophysi</taxon>
        <taxon>Siluriformes</taxon>
        <taxon>Clariidae</taxon>
        <taxon>Clarias</taxon>
    </lineage>
</organism>
<dbReference type="OrthoDB" id="9934029at2759"/>
<keyword evidence="11" id="KW-0175">Coiled coil</keyword>
<keyword evidence="6" id="KW-0238">DNA-binding</keyword>
<comment type="subcellular location">
    <subcellularLocation>
        <location evidence="2">Nucleus</location>
    </subcellularLocation>
</comment>
<dbReference type="PROSITE" id="PS50001">
    <property type="entry name" value="SH2"/>
    <property type="match status" value="1"/>
</dbReference>